<dbReference type="InterPro" id="IPR010827">
    <property type="entry name" value="BamA/TamA_POTRA"/>
</dbReference>
<dbReference type="EMBL" id="BDUD01000001">
    <property type="protein sequence ID" value="GBG18094.1"/>
    <property type="molecule type" value="Genomic_DNA"/>
</dbReference>
<keyword evidence="9" id="KW-1185">Reference proteome</keyword>
<comment type="subcellular location">
    <subcellularLocation>
        <location evidence="1">Membrane</location>
    </subcellularLocation>
</comment>
<proteinExistence type="predicted"/>
<sequence>MRVQITVIALLAAVGIAVMLMSGKNAEALADSQSSTQDESSGIVSPEATIHIGEYAKYGNYIGATSGDNQTLEFSQKVVKDIEILFINGKGESLDDKGQPIKGRTQTDFIIGLLKLKPGQVFREDLLQADLQRLRRLESFNQVNVDREQDASSVKIIYKIKERSFPSLILGGGNNDDVGLYGRVGYKDANISGLNDKLDTTVQLSSEDIQFNGQFTSPYRPGEPNRLGYSIRGFRSRNISGTFNEDIRLSNGNKVREGRFGGSVALLRAFDEWDTSVALNYTRISLRDQEYNVVQVDRLGSPLSVSGTGIDDLFTVSFAVSKDQRDRKDNPTQGSILTLSTEQAIPIGLGNISSNRLQGDYIQYLPVSWIGNGRLTDNPEMLAINLQIGTTIGDFPPADAFNIGGLDSVRGYGYGKVASGRSYGLASIEYRFPILQSIGGVLFTDLASDFGSSETVLGEPGVLRDKPGSGFGYGLGLRFKSSFGLIRGDLGISNQGEVRFEVTTGQKF</sequence>
<evidence type="ECO:0000313" key="9">
    <source>
        <dbReference type="Proteomes" id="UP000245124"/>
    </source>
</evidence>
<dbReference type="Gene3D" id="2.40.160.50">
    <property type="entry name" value="membrane protein fhac: a member of the omp85/tpsb transporter family"/>
    <property type="match status" value="1"/>
</dbReference>
<evidence type="ECO:0000256" key="3">
    <source>
        <dbReference type="ARBA" id="ARBA00022729"/>
    </source>
</evidence>
<dbReference type="OrthoDB" id="9776356at2"/>
<dbReference type="Gene3D" id="3.10.20.310">
    <property type="entry name" value="membrane protein fhac"/>
    <property type="match status" value="1"/>
</dbReference>
<evidence type="ECO:0000313" key="8">
    <source>
        <dbReference type="EMBL" id="GBG18094.1"/>
    </source>
</evidence>
<dbReference type="Pfam" id="PF07244">
    <property type="entry name" value="POTRA"/>
    <property type="match status" value="1"/>
</dbReference>
<feature type="domain" description="Bacterial surface antigen (D15)" evidence="6">
    <location>
        <begin position="190"/>
        <end position="508"/>
    </location>
</feature>
<comment type="caution">
    <text evidence="8">The sequence shown here is derived from an EMBL/GenBank/DDBJ whole genome shotgun (WGS) entry which is preliminary data.</text>
</comment>
<organism evidence="8 9">
    <name type="scientific">Nostoc commune NIES-4072</name>
    <dbReference type="NCBI Taxonomy" id="2005467"/>
    <lineage>
        <taxon>Bacteria</taxon>
        <taxon>Bacillati</taxon>
        <taxon>Cyanobacteriota</taxon>
        <taxon>Cyanophyceae</taxon>
        <taxon>Nostocales</taxon>
        <taxon>Nostocaceae</taxon>
        <taxon>Nostoc</taxon>
    </lineage>
</organism>
<dbReference type="PANTHER" id="PTHR12815:SF47">
    <property type="entry name" value="TRANSLOCATION AND ASSEMBLY MODULE SUBUNIT TAMA"/>
    <property type="match status" value="1"/>
</dbReference>
<dbReference type="RefSeq" id="WP_109008180.1">
    <property type="nucleotide sequence ID" value="NZ_BDUD01000001.1"/>
</dbReference>
<reference evidence="8 9" key="1">
    <citation type="submission" date="2017-06" db="EMBL/GenBank/DDBJ databases">
        <title>Genome sequencing of cyanobaciteial culture collection at National Institute for Environmental Studies (NIES).</title>
        <authorList>
            <person name="Hirose Y."/>
            <person name="Shimura Y."/>
            <person name="Fujisawa T."/>
            <person name="Nakamura Y."/>
            <person name="Kawachi M."/>
        </authorList>
    </citation>
    <scope>NUCLEOTIDE SEQUENCE [LARGE SCALE GENOMIC DNA]</scope>
    <source>
        <strain evidence="8 9">NIES-4072</strain>
    </source>
</reference>
<dbReference type="AlphaFoldDB" id="A0A2R5FR46"/>
<evidence type="ECO:0000256" key="5">
    <source>
        <dbReference type="ARBA" id="ARBA00023237"/>
    </source>
</evidence>
<dbReference type="GO" id="GO:0019867">
    <property type="term" value="C:outer membrane"/>
    <property type="evidence" value="ECO:0007669"/>
    <property type="project" value="InterPro"/>
</dbReference>
<keyword evidence="2" id="KW-0812">Transmembrane</keyword>
<keyword evidence="3" id="KW-0732">Signal</keyword>
<evidence type="ECO:0000256" key="4">
    <source>
        <dbReference type="ARBA" id="ARBA00023136"/>
    </source>
</evidence>
<dbReference type="PANTHER" id="PTHR12815">
    <property type="entry name" value="SORTING AND ASSEMBLY MACHINERY SAMM50 PROTEIN FAMILY MEMBER"/>
    <property type="match status" value="1"/>
</dbReference>
<dbReference type="Proteomes" id="UP000245124">
    <property type="component" value="Unassembled WGS sequence"/>
</dbReference>
<evidence type="ECO:0000256" key="2">
    <source>
        <dbReference type="ARBA" id="ARBA00022692"/>
    </source>
</evidence>
<keyword evidence="4" id="KW-0472">Membrane</keyword>
<keyword evidence="5" id="KW-0998">Cell outer membrane</keyword>
<dbReference type="InterPro" id="IPR000184">
    <property type="entry name" value="Bac_surfAg_D15"/>
</dbReference>
<accession>A0A2R5FR46</accession>
<protein>
    <submittedName>
        <fullName evidence="8">Surface antigen D15 domain-containing protein</fullName>
    </submittedName>
</protein>
<feature type="domain" description="POTRA" evidence="7">
    <location>
        <begin position="104"/>
        <end position="163"/>
    </location>
</feature>
<name>A0A2R5FR46_NOSCO</name>
<evidence type="ECO:0000259" key="6">
    <source>
        <dbReference type="Pfam" id="PF01103"/>
    </source>
</evidence>
<dbReference type="InterPro" id="IPR039910">
    <property type="entry name" value="D15-like"/>
</dbReference>
<gene>
    <name evidence="8" type="ORF">NIES4072_17580</name>
</gene>
<dbReference type="Pfam" id="PF01103">
    <property type="entry name" value="Omp85"/>
    <property type="match status" value="1"/>
</dbReference>
<evidence type="ECO:0000256" key="1">
    <source>
        <dbReference type="ARBA" id="ARBA00004370"/>
    </source>
</evidence>
<evidence type="ECO:0000259" key="7">
    <source>
        <dbReference type="Pfam" id="PF07244"/>
    </source>
</evidence>